<protein>
    <submittedName>
        <fullName evidence="2">Uncharacterized protein</fullName>
    </submittedName>
</protein>
<feature type="compositionally biased region" description="Acidic residues" evidence="1">
    <location>
        <begin position="474"/>
        <end position="485"/>
    </location>
</feature>
<comment type="caution">
    <text evidence="2">The sequence shown here is derived from an EMBL/GenBank/DDBJ whole genome shotgun (WGS) entry which is preliminary data.</text>
</comment>
<reference evidence="2 3" key="1">
    <citation type="submission" date="2016-11" db="EMBL/GenBank/DDBJ databases">
        <title>The macronuclear genome of Stentor coeruleus: a giant cell with tiny introns.</title>
        <authorList>
            <person name="Slabodnick M."/>
            <person name="Ruby J.G."/>
            <person name="Reiff S.B."/>
            <person name="Swart E.C."/>
            <person name="Gosai S."/>
            <person name="Prabakaran S."/>
            <person name="Witkowska E."/>
            <person name="Larue G.E."/>
            <person name="Fisher S."/>
            <person name="Freeman R.M."/>
            <person name="Gunawardena J."/>
            <person name="Chu W."/>
            <person name="Stover N.A."/>
            <person name="Gregory B.D."/>
            <person name="Nowacki M."/>
            <person name="Derisi J."/>
            <person name="Roy S.W."/>
            <person name="Marshall W.F."/>
            <person name="Sood P."/>
        </authorList>
    </citation>
    <scope>NUCLEOTIDE SEQUENCE [LARGE SCALE GENOMIC DNA]</scope>
    <source>
        <strain evidence="2">WM001</strain>
    </source>
</reference>
<organism evidence="2 3">
    <name type="scientific">Stentor coeruleus</name>
    <dbReference type="NCBI Taxonomy" id="5963"/>
    <lineage>
        <taxon>Eukaryota</taxon>
        <taxon>Sar</taxon>
        <taxon>Alveolata</taxon>
        <taxon>Ciliophora</taxon>
        <taxon>Postciliodesmatophora</taxon>
        <taxon>Heterotrichea</taxon>
        <taxon>Heterotrichida</taxon>
        <taxon>Stentoridae</taxon>
        <taxon>Stentor</taxon>
    </lineage>
</organism>
<dbReference type="SUPFAM" id="SSF48452">
    <property type="entry name" value="TPR-like"/>
    <property type="match status" value="1"/>
</dbReference>
<gene>
    <name evidence="2" type="ORF">SteCoe_1333</name>
</gene>
<dbReference type="AlphaFoldDB" id="A0A1R2D1Y8"/>
<evidence type="ECO:0000313" key="3">
    <source>
        <dbReference type="Proteomes" id="UP000187209"/>
    </source>
</evidence>
<feature type="region of interest" description="Disordered" evidence="1">
    <location>
        <begin position="470"/>
        <end position="497"/>
    </location>
</feature>
<keyword evidence="3" id="KW-1185">Reference proteome</keyword>
<sequence>MEESFEELISESEVPKILHENTENALSYIEKENYESALKSLNNNEKLLEVVTTQGGIVDHEYIMVTIHNTALCYQKMGMLEECVSYLDACIYNTKTKKLLSSQESQSKNTISERIKRYKYECKTHIQLCALLSQLGQHEIALEHGKQAVKKCEYFMNDCYILCADHISRHRQKSLKPGSKKLFEKAQYVKFHDLVIKAQPNIEFIINKLKNKRIRISKTPKLDMRTVLGVQRHNDWIHSYNIGDMMLLHPISIYDLQNNMGVQAELTRDWMLEKILMIIVAYFCVATEIRFLAASNSSLKIQAHESKLWHKKALEFSQPFLPTSCPLFIHIMNSYMRNYSDGTSDTKGQEKKIKKNKNKTPNPEMKRPRSTSNSRIRQKDERPSTANFRGKKKPSPRIGDFTPPARTVLKNKQFNFNSPTVDKITSQKNKAQSPFSQKPEESLVKGKFSDNVSSESEVDQDIVISSYDLYGINSDEESQESEDSQIDSTGGKLSQEPVIISATGGNSCLFKS</sequence>
<dbReference type="Proteomes" id="UP000187209">
    <property type="component" value="Unassembled WGS sequence"/>
</dbReference>
<feature type="compositionally biased region" description="Polar residues" evidence="1">
    <location>
        <begin position="419"/>
        <end position="436"/>
    </location>
</feature>
<feature type="region of interest" description="Disordered" evidence="1">
    <location>
        <begin position="341"/>
        <end position="405"/>
    </location>
</feature>
<dbReference type="OrthoDB" id="299411at2759"/>
<dbReference type="Gene3D" id="1.25.40.10">
    <property type="entry name" value="Tetratricopeptide repeat domain"/>
    <property type="match status" value="1"/>
</dbReference>
<accession>A0A1R2D1Y8</accession>
<feature type="region of interest" description="Disordered" evidence="1">
    <location>
        <begin position="419"/>
        <end position="440"/>
    </location>
</feature>
<dbReference type="EMBL" id="MPUH01000014">
    <property type="protein sequence ID" value="OMJ95277.1"/>
    <property type="molecule type" value="Genomic_DNA"/>
</dbReference>
<evidence type="ECO:0000256" key="1">
    <source>
        <dbReference type="SAM" id="MobiDB-lite"/>
    </source>
</evidence>
<proteinExistence type="predicted"/>
<name>A0A1R2D1Y8_9CILI</name>
<dbReference type="InterPro" id="IPR011990">
    <property type="entry name" value="TPR-like_helical_dom_sf"/>
</dbReference>
<evidence type="ECO:0000313" key="2">
    <source>
        <dbReference type="EMBL" id="OMJ95277.1"/>
    </source>
</evidence>